<dbReference type="Pfam" id="PF14024">
    <property type="entry name" value="DUF4240"/>
    <property type="match status" value="1"/>
</dbReference>
<reference evidence="2" key="1">
    <citation type="journal article" date="2013" name="Environ. Microbiol.">
        <title>Microbiota from the distal guts of lean and obese adolescents exhibit partial functional redundancy besides clear differences in community structure.</title>
        <authorList>
            <person name="Ferrer M."/>
            <person name="Ruiz A."/>
            <person name="Lanza F."/>
            <person name="Haange S.B."/>
            <person name="Oberbach A."/>
            <person name="Till H."/>
            <person name="Bargiela R."/>
            <person name="Campoy C."/>
            <person name="Segura M.T."/>
            <person name="Richter M."/>
            <person name="von Bergen M."/>
            <person name="Seifert J."/>
            <person name="Suarez A."/>
        </authorList>
    </citation>
    <scope>NUCLEOTIDE SEQUENCE</scope>
</reference>
<proteinExistence type="predicted"/>
<evidence type="ECO:0000259" key="1">
    <source>
        <dbReference type="Pfam" id="PF14024"/>
    </source>
</evidence>
<feature type="domain" description="DUF4240" evidence="1">
    <location>
        <begin position="15"/>
        <end position="56"/>
    </location>
</feature>
<dbReference type="AlphaFoldDB" id="K1U8B0"/>
<protein>
    <recommendedName>
        <fullName evidence="1">DUF4240 domain-containing protein</fullName>
    </recommendedName>
</protein>
<comment type="caution">
    <text evidence="2">The sequence shown here is derived from an EMBL/GenBank/DDBJ whole genome shotgun (WGS) entry which is preliminary data.</text>
</comment>
<sequence>MRIWRTNTACGTPSSVIKEYGCSDDGFIDFRAWLIAQGKEVYMNALRDPDTLADIEP</sequence>
<gene>
    <name evidence="2" type="ORF">LEA_04821</name>
</gene>
<organism evidence="2">
    <name type="scientific">human gut metagenome</name>
    <dbReference type="NCBI Taxonomy" id="408170"/>
    <lineage>
        <taxon>unclassified sequences</taxon>
        <taxon>metagenomes</taxon>
        <taxon>organismal metagenomes</taxon>
    </lineage>
</organism>
<dbReference type="EMBL" id="AJWY01003156">
    <property type="protein sequence ID" value="EKC76209.1"/>
    <property type="molecule type" value="Genomic_DNA"/>
</dbReference>
<name>K1U8B0_9ZZZZ</name>
<evidence type="ECO:0000313" key="2">
    <source>
        <dbReference type="EMBL" id="EKC76209.1"/>
    </source>
</evidence>
<dbReference type="InterPro" id="IPR025334">
    <property type="entry name" value="DUF4240"/>
</dbReference>
<accession>K1U8B0</accession>